<organism evidence="3 4">
    <name type="scientific">Lepeophtheirus salmonis</name>
    <name type="common">Salmon louse</name>
    <name type="synonym">Caligus salmonis</name>
    <dbReference type="NCBI Taxonomy" id="72036"/>
    <lineage>
        <taxon>Eukaryota</taxon>
        <taxon>Metazoa</taxon>
        <taxon>Ecdysozoa</taxon>
        <taxon>Arthropoda</taxon>
        <taxon>Crustacea</taxon>
        <taxon>Multicrustacea</taxon>
        <taxon>Hexanauplia</taxon>
        <taxon>Copepoda</taxon>
        <taxon>Siphonostomatoida</taxon>
        <taxon>Caligidae</taxon>
        <taxon>Lepeophtheirus</taxon>
    </lineage>
</organism>
<reference evidence="3" key="1">
    <citation type="submission" date="2021-02" db="EMBL/GenBank/DDBJ databases">
        <authorList>
            <person name="Bekaert M."/>
        </authorList>
    </citation>
    <scope>NUCLEOTIDE SEQUENCE</scope>
    <source>
        <strain evidence="3">IoA-00</strain>
    </source>
</reference>
<dbReference type="OrthoDB" id="8609993at2759"/>
<dbReference type="SUPFAM" id="SSF52799">
    <property type="entry name" value="(Phosphotyrosine protein) phosphatases II"/>
    <property type="match status" value="1"/>
</dbReference>
<dbReference type="InterPro" id="IPR029021">
    <property type="entry name" value="Prot-tyrosine_phosphatase-like"/>
</dbReference>
<evidence type="ECO:0000313" key="4">
    <source>
        <dbReference type="Proteomes" id="UP000675881"/>
    </source>
</evidence>
<dbReference type="InterPro" id="IPR000387">
    <property type="entry name" value="Tyr_Pase_dom"/>
</dbReference>
<name>A0A7R8CD78_LEPSM</name>
<dbReference type="InterPro" id="IPR000242">
    <property type="entry name" value="PTP_cat"/>
</dbReference>
<dbReference type="InterPro" id="IPR003595">
    <property type="entry name" value="Tyr_Pase_cat"/>
</dbReference>
<dbReference type="PROSITE" id="PS50055">
    <property type="entry name" value="TYR_PHOSPHATASE_PTP"/>
    <property type="match status" value="1"/>
</dbReference>
<dbReference type="GO" id="GO:0048666">
    <property type="term" value="P:neuron development"/>
    <property type="evidence" value="ECO:0007669"/>
    <property type="project" value="UniProtKB-ARBA"/>
</dbReference>
<accession>A0A7R8CD78</accession>
<feature type="domain" description="Tyrosine-protein phosphatase" evidence="1">
    <location>
        <begin position="124"/>
        <end position="366"/>
    </location>
</feature>
<proteinExistence type="predicted"/>
<evidence type="ECO:0000259" key="2">
    <source>
        <dbReference type="PROSITE" id="PS50056"/>
    </source>
</evidence>
<dbReference type="Gene3D" id="3.90.190.10">
    <property type="entry name" value="Protein tyrosine phosphatase superfamily"/>
    <property type="match status" value="1"/>
</dbReference>
<keyword evidence="4" id="KW-1185">Reference proteome</keyword>
<dbReference type="SMART" id="SM00194">
    <property type="entry name" value="PTPc"/>
    <property type="match status" value="1"/>
</dbReference>
<dbReference type="CDD" id="cd00047">
    <property type="entry name" value="PTPc"/>
    <property type="match status" value="1"/>
</dbReference>
<evidence type="ECO:0000313" key="3">
    <source>
        <dbReference type="EMBL" id="CAF2778399.1"/>
    </source>
</evidence>
<dbReference type="PRINTS" id="PR00700">
    <property type="entry name" value="PRTYPHPHTASE"/>
</dbReference>
<protein>
    <submittedName>
        <fullName evidence="3">(salmon louse) hypothetical protein</fullName>
    </submittedName>
</protein>
<dbReference type="Proteomes" id="UP000675881">
    <property type="component" value="Chromosome 1"/>
</dbReference>
<dbReference type="Pfam" id="PF00102">
    <property type="entry name" value="Y_phosphatase"/>
    <property type="match status" value="1"/>
</dbReference>
<dbReference type="PROSITE" id="PS50056">
    <property type="entry name" value="TYR_PHOSPHATASE_2"/>
    <property type="match status" value="1"/>
</dbReference>
<dbReference type="EMBL" id="HG994580">
    <property type="protein sequence ID" value="CAF2778399.1"/>
    <property type="molecule type" value="Genomic_DNA"/>
</dbReference>
<feature type="domain" description="Tyrosine specific protein phosphatases" evidence="2">
    <location>
        <begin position="294"/>
        <end position="357"/>
    </location>
</feature>
<dbReference type="AlphaFoldDB" id="A0A7R8CD78"/>
<dbReference type="PANTHER" id="PTHR19134:SF449">
    <property type="entry name" value="TYROSINE-PROTEIN PHOSPHATASE 1"/>
    <property type="match status" value="1"/>
</dbReference>
<dbReference type="SMART" id="SM00404">
    <property type="entry name" value="PTPc_motif"/>
    <property type="match status" value="1"/>
</dbReference>
<dbReference type="PANTHER" id="PTHR19134">
    <property type="entry name" value="RECEPTOR-TYPE TYROSINE-PROTEIN PHOSPHATASE"/>
    <property type="match status" value="1"/>
</dbReference>
<evidence type="ECO:0000259" key="1">
    <source>
        <dbReference type="PROSITE" id="PS50055"/>
    </source>
</evidence>
<dbReference type="GO" id="GO:0004725">
    <property type="term" value="F:protein tyrosine phosphatase activity"/>
    <property type="evidence" value="ECO:0007669"/>
    <property type="project" value="InterPro"/>
</dbReference>
<gene>
    <name evidence="3" type="ORF">LSAA_2006</name>
</gene>
<sequence length="556" mass="64140">MRNAEASIIFMIAKHLFLYEDDGWVPFSTNVYIFTWNSSEINVRPTNEKSSSTWIIILSTLIPISLILSALIGLYFYKKYFAIRLAKPISRQSSHMTDYDGYSVPIPIMDYSSELDRRLKSGTLTDEFQYINEYSSEVNALKTRTIGNDESNKNLNRFIDIIPFDDNVAFLFSTKDYIATQGPKRNTVIDFWNMIVEKNVCIIVCLTNVLEDNRIKCFQYWPEVGEMLNFDEITIHTLKERYNKSTQEVVVRDINVFHGTPDSDKKCHFVTQIHLTSWPDHGVPESTFPLLETCRIIRYSRKHLENEFIDPEYSSSPICVHCSAGVDDALMEIDVLSTVKHLREQRQKMVQSVAQYKLVYQAIKDFINMKYHTAVKKRVMKMKVIFCEVTAAIQTPTIIMSRIPEDDFLKSNSVFDRFQAAIIEDPTSDDELEGAKKVFKSQEMAESNSRSIREVVQDLFQESFYSLMEALSKALADLSARARFRRGTNERTMEDPQEEDTDYIFNSLSVGVGAFMDKQNCRRRLTCQATKVVKRNVPGLEMLVMLVDNVYTGVMG</sequence>
<dbReference type="InterPro" id="IPR050348">
    <property type="entry name" value="Protein-Tyr_Phosphatase"/>
</dbReference>